<comment type="function">
    <text evidence="1">Could be involved in insertion of integral membrane proteins into the membrane.</text>
</comment>
<evidence type="ECO:0000256" key="1">
    <source>
        <dbReference type="HAMAP-Rule" id="MF_00386"/>
    </source>
</evidence>
<dbReference type="InterPro" id="IPR002696">
    <property type="entry name" value="Membr_insert_effic_factor_YidD"/>
</dbReference>
<dbReference type="PANTHER" id="PTHR33383:SF1">
    <property type="entry name" value="MEMBRANE PROTEIN INSERTION EFFICIENCY FACTOR-RELATED"/>
    <property type="match status" value="1"/>
</dbReference>
<evidence type="ECO:0000313" key="3">
    <source>
        <dbReference type="EMBL" id="MFD1718513.1"/>
    </source>
</evidence>
<keyword evidence="4" id="KW-1185">Reference proteome</keyword>
<organism evidence="3 4">
    <name type="scientific">Georgenia deserti</name>
    <dbReference type="NCBI Taxonomy" id="2093781"/>
    <lineage>
        <taxon>Bacteria</taxon>
        <taxon>Bacillati</taxon>
        <taxon>Actinomycetota</taxon>
        <taxon>Actinomycetes</taxon>
        <taxon>Micrococcales</taxon>
        <taxon>Bogoriellaceae</taxon>
        <taxon>Georgenia</taxon>
    </lineage>
</organism>
<feature type="region of interest" description="Disordered" evidence="2">
    <location>
        <begin position="69"/>
        <end position="121"/>
    </location>
</feature>
<gene>
    <name evidence="3" type="primary">yidD</name>
    <name evidence="3" type="ORF">ACFSE6_11755</name>
</gene>
<reference evidence="4" key="1">
    <citation type="journal article" date="2019" name="Int. J. Syst. Evol. Microbiol.">
        <title>The Global Catalogue of Microorganisms (GCM) 10K type strain sequencing project: providing services to taxonomists for standard genome sequencing and annotation.</title>
        <authorList>
            <consortium name="The Broad Institute Genomics Platform"/>
            <consortium name="The Broad Institute Genome Sequencing Center for Infectious Disease"/>
            <person name="Wu L."/>
            <person name="Ma J."/>
        </authorList>
    </citation>
    <scope>NUCLEOTIDE SEQUENCE [LARGE SCALE GENOMIC DNA]</scope>
    <source>
        <strain evidence="4">JCM 17130</strain>
    </source>
</reference>
<comment type="similarity">
    <text evidence="1">Belongs to the UPF0161 family.</text>
</comment>
<dbReference type="EMBL" id="JBHUEE010000006">
    <property type="protein sequence ID" value="MFD1718513.1"/>
    <property type="molecule type" value="Genomic_DNA"/>
</dbReference>
<dbReference type="Pfam" id="PF01809">
    <property type="entry name" value="YidD"/>
    <property type="match status" value="1"/>
</dbReference>
<comment type="caution">
    <text evidence="3">The sequence shown here is derived from an EMBL/GenBank/DDBJ whole genome shotgun (WGS) entry which is preliminary data.</text>
</comment>
<sequence>MRTRSRNPLTWLLVVLVRGYQTIVSPWFPQTCRYYPSCSAYAITALRRHGPLKGTALAVGRVLRCHPWSAGGVDHVPPRGRWSNRGGTPEPGVPGGSGPDAGARTLGADTRGARSHAPQDY</sequence>
<keyword evidence="1" id="KW-0472">Membrane</keyword>
<dbReference type="HAMAP" id="MF_00386">
    <property type="entry name" value="UPF0161_YidD"/>
    <property type="match status" value="1"/>
</dbReference>
<comment type="subcellular location">
    <subcellularLocation>
        <location evidence="1">Cell membrane</location>
        <topology evidence="1">Peripheral membrane protein</topology>
        <orientation evidence="1">Cytoplasmic side</orientation>
    </subcellularLocation>
</comment>
<evidence type="ECO:0000313" key="4">
    <source>
        <dbReference type="Proteomes" id="UP001597277"/>
    </source>
</evidence>
<protein>
    <recommendedName>
        <fullName evidence="1">Putative membrane protein insertion efficiency factor</fullName>
    </recommendedName>
</protein>
<name>A0ABW4L6R1_9MICO</name>
<dbReference type="PANTHER" id="PTHR33383">
    <property type="entry name" value="MEMBRANE PROTEIN INSERTION EFFICIENCY FACTOR-RELATED"/>
    <property type="match status" value="1"/>
</dbReference>
<dbReference type="SMART" id="SM01234">
    <property type="entry name" value="Haemolytic"/>
    <property type="match status" value="1"/>
</dbReference>
<accession>A0ABW4L6R1</accession>
<dbReference type="Proteomes" id="UP001597277">
    <property type="component" value="Unassembled WGS sequence"/>
</dbReference>
<dbReference type="RefSeq" id="WP_388006962.1">
    <property type="nucleotide sequence ID" value="NZ_JBHUEE010000006.1"/>
</dbReference>
<keyword evidence="1" id="KW-1003">Cell membrane</keyword>
<proteinExistence type="inferred from homology"/>
<dbReference type="NCBIfam" id="TIGR00278">
    <property type="entry name" value="membrane protein insertion efficiency factor YidD"/>
    <property type="match status" value="1"/>
</dbReference>
<evidence type="ECO:0000256" key="2">
    <source>
        <dbReference type="SAM" id="MobiDB-lite"/>
    </source>
</evidence>